<dbReference type="GO" id="GO:0042575">
    <property type="term" value="C:DNA polymerase complex"/>
    <property type="evidence" value="ECO:0007669"/>
    <property type="project" value="UniProtKB-ARBA"/>
</dbReference>
<feature type="non-terminal residue" evidence="3">
    <location>
        <position position="1"/>
    </location>
</feature>
<dbReference type="PROSITE" id="PS50994">
    <property type="entry name" value="INTEGRASE"/>
    <property type="match status" value="1"/>
</dbReference>
<dbReference type="Pfam" id="PF18701">
    <property type="entry name" value="DUF5641"/>
    <property type="match status" value="1"/>
</dbReference>
<dbReference type="Pfam" id="PF05380">
    <property type="entry name" value="Peptidase_A17"/>
    <property type="match status" value="1"/>
</dbReference>
<dbReference type="InterPro" id="IPR043502">
    <property type="entry name" value="DNA/RNA_pol_sf"/>
</dbReference>
<dbReference type="Gene3D" id="2.40.70.10">
    <property type="entry name" value="Acid Proteases"/>
    <property type="match status" value="1"/>
</dbReference>
<dbReference type="InterPro" id="IPR021109">
    <property type="entry name" value="Peptidase_aspartic_dom_sf"/>
</dbReference>
<dbReference type="Pfam" id="PF03564">
    <property type="entry name" value="DUF1759"/>
    <property type="match status" value="1"/>
</dbReference>
<feature type="non-terminal residue" evidence="3">
    <location>
        <position position="1728"/>
    </location>
</feature>
<proteinExistence type="evidence at transcript level"/>
<sequence>QRLVAEREDIFADASSIYQIVKDFDISQLTALQAYVSRLEPLAQEFKIVQSKLLDLNVVLKKEDQIETRQVRNSFRDLTIQIECLYLALKKQEPAPPSATVSTPQGASTSHFNPLEKIRIPQFDGNVQAWPEFFSLFTSLIHQAPGINDTQRFQYLKTALKGEAASVISGLPLTGENYQVAYQALISRYANPRRIASMYFSKLDLFKKQSSSSLSHLKDFLNTHRSSVSALKAMNLDDLTDFLLFSLALRNLNADITRKFEDRMATSGIPTFQNLIDFVVQQVQTMELSPHPTPSTRSSQFAKEVKTPSRSIFMLNSNPTQVKPRTESRSKSPPSVCILCRAPHVLSVCPQFANLSLDRKYDFLRTKRRCFNCLGNHLRSQCQSRFLCRVCQSNRHNTLLHSEPTPTSQRPSAPEAPLPAAPSPTVKPAEPEQACFFSANDTGMPQVLLGTLNASISDAWGNSHVIRAVLDPGSQISAISQSCVAFLGLHTAATRAQVTGVGNAPVSASGLINCTLQSRVKNFKLPVHALVLPSIAASLPTHSIPQSLLQRYSHLPLADPHFGTPAPVDMLLGAEVFPLLLCQGDPVQNMEGLSAIPTHFGIVILGALASAQPDMRLTSLHVSCDLAGQLQKFWEIEEVPYNRNVDPADAWVEQHFLETHSRDAEGRYIVALPFKQGSPPLAVNAIPPRASLNNLERRLRSKPTLHTEYSKFMQEYLRLNHMTEADTFVDYIIPHHVVTKGPSDSARVRVVFNASAKDINYLSLNDRLLPGPKLQRDICSILLSFRLNPIALTADIEKMYRQVLIRPQDRCHQHIMCRPDPKGEVKEMELNTVTYGLTPSAFLAQRVLLQLVQDHGGTYPLASNAIKTCTYVDDVITGAPDAPTALLLRQQLEELLIKGGFRLKKWASNSPALLAKWRNQPECCAIPFDSGEHAFPILGILWDPNSDVLRFSLCPFYGDLTKRSILSYIARVFDPLGYLAPVTSTLKILLQQLWVAQLPWDEPLYEPLLGNALTIIRQLPLVTDICIPRYVPHSASFPIEVVGFCDASAQAYAASIYLIFRQDAHVYPTLWIAKSRVAPLKTLSIPRLELCAAVLLSRLYVASGVSALSGVSSRPRFYSDSRDVLHWLHTPPHCLHTFVANRVSLVQELVPDSHWAYVPTSQNPADLATRAIPPANFTKKETQALWLHGPSFLTLSKAFWPPPFAVTHPEPTSVTEATNLIATLHRASVIDPSPDTLLESLRRFSSFTLLKRVFAWILRFTRITRLDFHDRGPLRVPLTTDELMQSELTLVRLTQAHYFTDLLHALRTSLPAPPSLATLNPFLDESGLVRVGGRLQQSSLPFRSKHPLLLPKQAHLSMLICTHYHILHLHSGSNTVLPAIRERYWILSLRCLLRKCIYRCMTCHRFRAHSYQPVMAPLPAHRVTAARPFAHVGVDFAGPFPTRSASLRSYVTTKGYLCLFVCSATKALHLEFASALSTDCFLAAFDRFIARRGLPNCIYSDCGRNFVGAAKELRSLYDFLRDSSAVIDSHLSNRAVSWQFNPPYAPHFGGLWEAGVKSVKTLLVRLAGERPYSAEEYFTLFARIEAVLNSRPLIPIASDPNESAGYLTPGHFLIGSSLLCLPEVPIPAEASVRHRWQVLRRTAQTFWKRWSREYLNSMLQRMKWRRPGSDAVVGDVVYVRCANAAPLDWPVGRIVALHSGPDHVSRVASVRTGSGVITRPVRRLIPLP</sequence>
<feature type="compositionally biased region" description="Polar residues" evidence="1">
    <location>
        <begin position="399"/>
        <end position="410"/>
    </location>
</feature>
<dbReference type="InterPro" id="IPR036397">
    <property type="entry name" value="RNaseH_sf"/>
</dbReference>
<evidence type="ECO:0000256" key="1">
    <source>
        <dbReference type="SAM" id="MobiDB-lite"/>
    </source>
</evidence>
<dbReference type="InterPro" id="IPR012337">
    <property type="entry name" value="RNaseH-like_sf"/>
</dbReference>
<dbReference type="PANTHER" id="PTHR47331">
    <property type="entry name" value="PHD-TYPE DOMAIN-CONTAINING PROTEIN"/>
    <property type="match status" value="1"/>
</dbReference>
<dbReference type="GO" id="GO:0003676">
    <property type="term" value="F:nucleic acid binding"/>
    <property type="evidence" value="ECO:0007669"/>
    <property type="project" value="InterPro"/>
</dbReference>
<feature type="domain" description="Integrase catalytic" evidence="2">
    <location>
        <begin position="1424"/>
        <end position="1617"/>
    </location>
</feature>
<dbReference type="SUPFAM" id="SSF56672">
    <property type="entry name" value="DNA/RNA polymerases"/>
    <property type="match status" value="1"/>
</dbReference>
<name>A0A023F0E2_TRIIF</name>
<dbReference type="InterPro" id="IPR008042">
    <property type="entry name" value="Retrotrans_Pao"/>
</dbReference>
<dbReference type="InterPro" id="IPR005312">
    <property type="entry name" value="DUF1759"/>
</dbReference>
<protein>
    <recommendedName>
        <fullName evidence="2">Integrase catalytic domain-containing protein</fullName>
    </recommendedName>
</protein>
<dbReference type="InterPro" id="IPR001584">
    <property type="entry name" value="Integrase_cat-core"/>
</dbReference>
<dbReference type="InterPro" id="IPR040676">
    <property type="entry name" value="DUF5641"/>
</dbReference>
<dbReference type="GO" id="GO:0071897">
    <property type="term" value="P:DNA biosynthetic process"/>
    <property type="evidence" value="ECO:0007669"/>
    <property type="project" value="UniProtKB-ARBA"/>
</dbReference>
<dbReference type="EMBL" id="GBBI01004318">
    <property type="protein sequence ID" value="JAC14394.1"/>
    <property type="molecule type" value="mRNA"/>
</dbReference>
<accession>A0A023F0E2</accession>
<dbReference type="Gene3D" id="3.30.420.10">
    <property type="entry name" value="Ribonuclease H-like superfamily/Ribonuclease H"/>
    <property type="match status" value="1"/>
</dbReference>
<dbReference type="PANTHER" id="PTHR47331:SF1">
    <property type="entry name" value="GAG-LIKE PROTEIN"/>
    <property type="match status" value="1"/>
</dbReference>
<dbReference type="GO" id="GO:0015074">
    <property type="term" value="P:DNA integration"/>
    <property type="evidence" value="ECO:0007669"/>
    <property type="project" value="InterPro"/>
</dbReference>
<dbReference type="CDD" id="cd00303">
    <property type="entry name" value="retropepsin_like"/>
    <property type="match status" value="1"/>
</dbReference>
<evidence type="ECO:0000313" key="3">
    <source>
        <dbReference type="EMBL" id="JAC14394.1"/>
    </source>
</evidence>
<organism evidence="3">
    <name type="scientific">Triatoma infestans</name>
    <name type="common">Assassin bug</name>
    <dbReference type="NCBI Taxonomy" id="30076"/>
    <lineage>
        <taxon>Eukaryota</taxon>
        <taxon>Metazoa</taxon>
        <taxon>Ecdysozoa</taxon>
        <taxon>Arthropoda</taxon>
        <taxon>Hexapoda</taxon>
        <taxon>Insecta</taxon>
        <taxon>Pterygota</taxon>
        <taxon>Neoptera</taxon>
        <taxon>Paraneoptera</taxon>
        <taxon>Hemiptera</taxon>
        <taxon>Heteroptera</taxon>
        <taxon>Panheteroptera</taxon>
        <taxon>Cimicomorpha</taxon>
        <taxon>Reduviidae</taxon>
        <taxon>Triatominae</taxon>
        <taxon>Triatoma</taxon>
    </lineage>
</organism>
<dbReference type="SUPFAM" id="SSF53098">
    <property type="entry name" value="Ribonuclease H-like"/>
    <property type="match status" value="1"/>
</dbReference>
<reference evidence="3" key="1">
    <citation type="journal article" date="2014" name="PLoS Negl. Trop. Dis.">
        <title>An updated insight into the Sialotranscriptome of Triatoma infestans: developmental stage and geographic variations.</title>
        <authorList>
            <person name="Schwarz A."/>
            <person name="Medrano-Mercado N."/>
            <person name="Schaub G.A."/>
            <person name="Struchiner C.J."/>
            <person name="Bargues M.D."/>
            <person name="Levy M.Z."/>
            <person name="Ribeiro J.M."/>
        </authorList>
    </citation>
    <scope>NUCLEOTIDE SEQUENCE</scope>
    <source>
        <strain evidence="3">Chile</strain>
        <tissue evidence="3">Salivary glands</tissue>
    </source>
</reference>
<evidence type="ECO:0000259" key="2">
    <source>
        <dbReference type="PROSITE" id="PS50994"/>
    </source>
</evidence>
<feature type="region of interest" description="Disordered" evidence="1">
    <location>
        <begin position="399"/>
        <end position="428"/>
    </location>
</feature>